<feature type="compositionally biased region" description="Basic and acidic residues" evidence="1">
    <location>
        <begin position="84"/>
        <end position="104"/>
    </location>
</feature>
<sequence>MQVKFEGELCEPIDPDTKKRRRTSGSRSLNKRSRESENTEPGKRAEQTEAAASGPDGPNQVPVDQGQTHMPSGDAPVDPSPVVDKGKAKVDERPKKPKRKNLEK</sequence>
<evidence type="ECO:0000313" key="3">
    <source>
        <dbReference type="Proteomes" id="UP001605036"/>
    </source>
</evidence>
<feature type="region of interest" description="Disordered" evidence="1">
    <location>
        <begin position="1"/>
        <end position="104"/>
    </location>
</feature>
<reference evidence="2 3" key="1">
    <citation type="submission" date="2024-09" db="EMBL/GenBank/DDBJ databases">
        <title>Chromosome-scale assembly of Riccia fluitans.</title>
        <authorList>
            <person name="Paukszto L."/>
            <person name="Sawicki J."/>
            <person name="Karawczyk K."/>
            <person name="Piernik-Szablinska J."/>
            <person name="Szczecinska M."/>
            <person name="Mazdziarz M."/>
        </authorList>
    </citation>
    <scope>NUCLEOTIDE SEQUENCE [LARGE SCALE GENOMIC DNA]</scope>
    <source>
        <strain evidence="2">Rf_01</strain>
        <tissue evidence="2">Aerial parts of the thallus</tissue>
    </source>
</reference>
<organism evidence="2 3">
    <name type="scientific">Riccia fluitans</name>
    <dbReference type="NCBI Taxonomy" id="41844"/>
    <lineage>
        <taxon>Eukaryota</taxon>
        <taxon>Viridiplantae</taxon>
        <taxon>Streptophyta</taxon>
        <taxon>Embryophyta</taxon>
        <taxon>Marchantiophyta</taxon>
        <taxon>Marchantiopsida</taxon>
        <taxon>Marchantiidae</taxon>
        <taxon>Marchantiales</taxon>
        <taxon>Ricciaceae</taxon>
        <taxon>Riccia</taxon>
    </lineage>
</organism>
<evidence type="ECO:0000256" key="1">
    <source>
        <dbReference type="SAM" id="MobiDB-lite"/>
    </source>
</evidence>
<gene>
    <name evidence="2" type="ORF">R1flu_000087</name>
</gene>
<evidence type="ECO:0000313" key="2">
    <source>
        <dbReference type="EMBL" id="KAL2619882.1"/>
    </source>
</evidence>
<dbReference type="EMBL" id="JBHFFA010000006">
    <property type="protein sequence ID" value="KAL2619882.1"/>
    <property type="molecule type" value="Genomic_DNA"/>
</dbReference>
<name>A0ABD1Y2F6_9MARC</name>
<comment type="caution">
    <text evidence="2">The sequence shown here is derived from an EMBL/GenBank/DDBJ whole genome shotgun (WGS) entry which is preliminary data.</text>
</comment>
<protein>
    <submittedName>
        <fullName evidence="2">Uncharacterized protein</fullName>
    </submittedName>
</protein>
<dbReference type="Proteomes" id="UP001605036">
    <property type="component" value="Unassembled WGS sequence"/>
</dbReference>
<dbReference type="AlphaFoldDB" id="A0ABD1Y2F6"/>
<accession>A0ABD1Y2F6</accession>
<proteinExistence type="predicted"/>
<feature type="compositionally biased region" description="Basic and acidic residues" evidence="1">
    <location>
        <begin position="32"/>
        <end position="47"/>
    </location>
</feature>
<keyword evidence="3" id="KW-1185">Reference proteome</keyword>